<reference evidence="1" key="2">
    <citation type="submission" date="2020-08" db="EMBL/GenBank/DDBJ databases">
        <title>Plant Genome Project.</title>
        <authorList>
            <person name="Zhang R.-G."/>
        </authorList>
    </citation>
    <scope>NUCLEOTIDE SEQUENCE</scope>
    <source>
        <strain evidence="1">Huo1</strain>
        <tissue evidence="1">Leaf</tissue>
    </source>
</reference>
<protein>
    <submittedName>
        <fullName evidence="1">Uncharacterized protein</fullName>
    </submittedName>
</protein>
<dbReference type="Proteomes" id="UP000298416">
    <property type="component" value="Unassembled WGS sequence"/>
</dbReference>
<sequence>MYVSIAKDLNLVKKFKIRHHGFFAEPTSEFTPQQEVDRAIAGDGELASGAEGQHGIGVFKERVVPVGNPHCIVIDRSGRTAVEHDCYVNVVCGLIEFRGVEATCRRASRMLFELELELEPTNVGNYVLLVEIYAEGEDVKRVKKLLEEKGLQIVPDAAGLMVYSIRSLDKLNPQIKIHGLVVKLLEEMMEQWYVPEIKAVLYELDTEEKQRVLLGHSEKLQ</sequence>
<dbReference type="EMBL" id="PNBA02000018">
    <property type="protein sequence ID" value="KAG6393333.1"/>
    <property type="molecule type" value="Genomic_DNA"/>
</dbReference>
<evidence type="ECO:0000313" key="2">
    <source>
        <dbReference type="Proteomes" id="UP000298416"/>
    </source>
</evidence>
<name>A0A8X8WFG3_SALSN</name>
<evidence type="ECO:0000313" key="1">
    <source>
        <dbReference type="EMBL" id="KAG6393333.1"/>
    </source>
</evidence>
<keyword evidence="2" id="KW-1185">Reference proteome</keyword>
<proteinExistence type="predicted"/>
<dbReference type="AlphaFoldDB" id="A0A8X8WFG3"/>
<accession>A0A8X8WFG3</accession>
<organism evidence="1">
    <name type="scientific">Salvia splendens</name>
    <name type="common">Scarlet sage</name>
    <dbReference type="NCBI Taxonomy" id="180675"/>
    <lineage>
        <taxon>Eukaryota</taxon>
        <taxon>Viridiplantae</taxon>
        <taxon>Streptophyta</taxon>
        <taxon>Embryophyta</taxon>
        <taxon>Tracheophyta</taxon>
        <taxon>Spermatophyta</taxon>
        <taxon>Magnoliopsida</taxon>
        <taxon>eudicotyledons</taxon>
        <taxon>Gunneridae</taxon>
        <taxon>Pentapetalae</taxon>
        <taxon>asterids</taxon>
        <taxon>lamiids</taxon>
        <taxon>Lamiales</taxon>
        <taxon>Lamiaceae</taxon>
        <taxon>Nepetoideae</taxon>
        <taxon>Mentheae</taxon>
        <taxon>Salviinae</taxon>
        <taxon>Salvia</taxon>
        <taxon>Salvia subgen. Calosphace</taxon>
        <taxon>core Calosphace</taxon>
    </lineage>
</organism>
<comment type="caution">
    <text evidence="1">The sequence shown here is derived from an EMBL/GenBank/DDBJ whole genome shotgun (WGS) entry which is preliminary data.</text>
</comment>
<gene>
    <name evidence="1" type="ORF">SASPL_147572</name>
</gene>
<reference evidence="1" key="1">
    <citation type="submission" date="2018-01" db="EMBL/GenBank/DDBJ databases">
        <authorList>
            <person name="Mao J.F."/>
        </authorList>
    </citation>
    <scope>NUCLEOTIDE SEQUENCE</scope>
    <source>
        <strain evidence="1">Huo1</strain>
        <tissue evidence="1">Leaf</tissue>
    </source>
</reference>